<gene>
    <name evidence="11" type="ORF">MNBD_NITROSPINAE05-513</name>
</gene>
<dbReference type="Pfam" id="PF08245">
    <property type="entry name" value="Mur_ligase_M"/>
    <property type="match status" value="1"/>
</dbReference>
<dbReference type="SUPFAM" id="SSF53623">
    <property type="entry name" value="MurD-like peptide ligases, catalytic domain"/>
    <property type="match status" value="1"/>
</dbReference>
<evidence type="ECO:0000256" key="1">
    <source>
        <dbReference type="ARBA" id="ARBA00004496"/>
    </source>
</evidence>
<dbReference type="GO" id="GO:0009252">
    <property type="term" value="P:peptidoglycan biosynthetic process"/>
    <property type="evidence" value="ECO:0007669"/>
    <property type="project" value="UniProtKB-UniPathway"/>
</dbReference>
<dbReference type="GO" id="GO:0008764">
    <property type="term" value="F:UDP-N-acetylmuramoylalanine-D-glutamate ligase activity"/>
    <property type="evidence" value="ECO:0007669"/>
    <property type="project" value="UniProtKB-EC"/>
</dbReference>
<dbReference type="UniPathway" id="UPA00219"/>
<evidence type="ECO:0000256" key="5">
    <source>
        <dbReference type="ARBA" id="ARBA00022618"/>
    </source>
</evidence>
<dbReference type="EC" id="6.3.2.9" evidence="11"/>
<reference evidence="11" key="1">
    <citation type="submission" date="2018-06" db="EMBL/GenBank/DDBJ databases">
        <authorList>
            <person name="Zhirakovskaya E."/>
        </authorList>
    </citation>
    <scope>NUCLEOTIDE SEQUENCE</scope>
</reference>
<accession>A0A3B1D9F0</accession>
<evidence type="ECO:0000256" key="3">
    <source>
        <dbReference type="ARBA" id="ARBA00022490"/>
    </source>
</evidence>
<dbReference type="GO" id="GO:0005737">
    <property type="term" value="C:cytoplasm"/>
    <property type="evidence" value="ECO:0007669"/>
    <property type="project" value="UniProtKB-SubCell"/>
</dbReference>
<keyword evidence="5" id="KW-0132">Cell division</keyword>
<dbReference type="PROSITE" id="PS01011">
    <property type="entry name" value="FOLYLPOLYGLU_SYNT_1"/>
    <property type="match status" value="1"/>
</dbReference>
<dbReference type="HAMAP" id="MF_00639">
    <property type="entry name" value="MurD"/>
    <property type="match status" value="1"/>
</dbReference>
<protein>
    <submittedName>
        <fullName evidence="11">UDP-N-acetylmuramoylalanine--D-glutamate ligase</fullName>
        <ecNumber evidence="11">6.3.2.9</ecNumber>
    </submittedName>
</protein>
<keyword evidence="7" id="KW-0067">ATP-binding</keyword>
<dbReference type="InterPro" id="IPR004101">
    <property type="entry name" value="Mur_ligase_C"/>
</dbReference>
<keyword evidence="4 11" id="KW-0436">Ligase</keyword>
<dbReference type="GO" id="GO:0005524">
    <property type="term" value="F:ATP binding"/>
    <property type="evidence" value="ECO:0007669"/>
    <property type="project" value="UniProtKB-KW"/>
</dbReference>
<dbReference type="Gene3D" id="3.90.190.20">
    <property type="entry name" value="Mur ligase, C-terminal domain"/>
    <property type="match status" value="1"/>
</dbReference>
<organism evidence="11">
    <name type="scientific">hydrothermal vent metagenome</name>
    <dbReference type="NCBI Taxonomy" id="652676"/>
    <lineage>
        <taxon>unclassified sequences</taxon>
        <taxon>metagenomes</taxon>
        <taxon>ecological metagenomes</taxon>
    </lineage>
</organism>
<dbReference type="InterPro" id="IPR036615">
    <property type="entry name" value="Mur_ligase_C_dom_sf"/>
</dbReference>
<keyword evidence="3" id="KW-0963">Cytoplasm</keyword>
<comment type="pathway">
    <text evidence="2">Cell wall biogenesis; peptidoglycan biosynthesis.</text>
</comment>
<dbReference type="EMBL" id="UOGG01000220">
    <property type="protein sequence ID" value="VAX32754.1"/>
    <property type="molecule type" value="Genomic_DNA"/>
</dbReference>
<dbReference type="InterPro" id="IPR018109">
    <property type="entry name" value="Folylpolyglutamate_synth_CS"/>
</dbReference>
<proteinExistence type="inferred from homology"/>
<evidence type="ECO:0000313" key="11">
    <source>
        <dbReference type="EMBL" id="VAX32754.1"/>
    </source>
</evidence>
<evidence type="ECO:0000259" key="9">
    <source>
        <dbReference type="Pfam" id="PF02875"/>
    </source>
</evidence>
<evidence type="ECO:0000256" key="4">
    <source>
        <dbReference type="ARBA" id="ARBA00022598"/>
    </source>
</evidence>
<dbReference type="PANTHER" id="PTHR43692">
    <property type="entry name" value="UDP-N-ACETYLMURAMOYLALANINE--D-GLUTAMATE LIGASE"/>
    <property type="match status" value="1"/>
</dbReference>
<dbReference type="GO" id="GO:0008360">
    <property type="term" value="P:regulation of cell shape"/>
    <property type="evidence" value="ECO:0007669"/>
    <property type="project" value="InterPro"/>
</dbReference>
<evidence type="ECO:0000256" key="7">
    <source>
        <dbReference type="ARBA" id="ARBA00022840"/>
    </source>
</evidence>
<evidence type="ECO:0000259" key="10">
    <source>
        <dbReference type="Pfam" id="PF08245"/>
    </source>
</evidence>
<dbReference type="Pfam" id="PF21799">
    <property type="entry name" value="MurD-like_N"/>
    <property type="match status" value="1"/>
</dbReference>
<name>A0A3B1D9F0_9ZZZZ</name>
<dbReference type="InterPro" id="IPR005762">
    <property type="entry name" value="MurD"/>
</dbReference>
<evidence type="ECO:0000256" key="6">
    <source>
        <dbReference type="ARBA" id="ARBA00022741"/>
    </source>
</evidence>
<dbReference type="GO" id="GO:0051301">
    <property type="term" value="P:cell division"/>
    <property type="evidence" value="ECO:0007669"/>
    <property type="project" value="UniProtKB-KW"/>
</dbReference>
<sequence>MDLKNKKITVIGMGRSGIASANFLAGKKSLVTLIDQKEQKYLEEAVAQVNPSVAMKFEADSLPGDEQLIVLSPGIDIHSSFLESARGRGIPIWSEIELASRFTTTPIIAVTGTNGKTTCTTLIGKILQKAGKKVLLGGNIGIPFISLVDQKETDYLVLEISSFQLEAIEKFHPKISVVLNITPDHLDRHKTLATYIALKARIHENQTGDDFCILNVDDANTKTFGQNSPAKKFHFSAKEKVGQGTFVEENHLMFIKGGIESKICAISDLSQVMQWQVENVLAASLVCSLLDIPAECIAQSLKQFTGMEHRMEWVRTFRGIDFVNDSKGTNVGAVQKSLESLSRPIVLIAGGKDKDSDFLPLKQTLKQKVKHLILIGETRSKFRQALNGSFSYEDADSMEEAVRQAVGKAEPGDVVLLSPACASFDMFKDYADRGSQFKTIVHQL</sequence>
<dbReference type="GO" id="GO:0004326">
    <property type="term" value="F:tetrahydrofolylpolyglutamate synthase activity"/>
    <property type="evidence" value="ECO:0007669"/>
    <property type="project" value="InterPro"/>
</dbReference>
<feature type="domain" description="Mur ligase central" evidence="10">
    <location>
        <begin position="110"/>
        <end position="286"/>
    </location>
</feature>
<dbReference type="Pfam" id="PF02875">
    <property type="entry name" value="Mur_ligase_C"/>
    <property type="match status" value="1"/>
</dbReference>
<dbReference type="Gene3D" id="3.40.1190.10">
    <property type="entry name" value="Mur-like, catalytic domain"/>
    <property type="match status" value="1"/>
</dbReference>
<dbReference type="InterPro" id="IPR036565">
    <property type="entry name" value="Mur-like_cat_sf"/>
</dbReference>
<evidence type="ECO:0000256" key="2">
    <source>
        <dbReference type="ARBA" id="ARBA00004752"/>
    </source>
</evidence>
<feature type="domain" description="Mur ligase C-terminal" evidence="9">
    <location>
        <begin position="309"/>
        <end position="421"/>
    </location>
</feature>
<dbReference type="SUPFAM" id="SSF53244">
    <property type="entry name" value="MurD-like peptide ligases, peptide-binding domain"/>
    <property type="match status" value="1"/>
</dbReference>
<evidence type="ECO:0000256" key="8">
    <source>
        <dbReference type="ARBA" id="ARBA00023306"/>
    </source>
</evidence>
<dbReference type="PANTHER" id="PTHR43692:SF1">
    <property type="entry name" value="UDP-N-ACETYLMURAMOYLALANINE--D-GLUTAMATE LIGASE"/>
    <property type="match status" value="1"/>
</dbReference>
<dbReference type="AlphaFoldDB" id="A0A3B1D9F0"/>
<keyword evidence="8" id="KW-0131">Cell cycle</keyword>
<dbReference type="Gene3D" id="3.40.50.720">
    <property type="entry name" value="NAD(P)-binding Rossmann-like Domain"/>
    <property type="match status" value="1"/>
</dbReference>
<comment type="subcellular location">
    <subcellularLocation>
        <location evidence="1">Cytoplasm</location>
    </subcellularLocation>
</comment>
<keyword evidence="6" id="KW-0547">Nucleotide-binding</keyword>
<dbReference type="InterPro" id="IPR013221">
    <property type="entry name" value="Mur_ligase_cen"/>
</dbReference>
<dbReference type="SUPFAM" id="SSF51984">
    <property type="entry name" value="MurCD N-terminal domain"/>
    <property type="match status" value="1"/>
</dbReference>
<dbReference type="NCBIfam" id="TIGR01087">
    <property type="entry name" value="murD"/>
    <property type="match status" value="1"/>
</dbReference>